<dbReference type="OrthoDB" id="8375at2"/>
<organism evidence="1 2">
    <name type="scientific">Lichenibacterium minor</name>
    <dbReference type="NCBI Taxonomy" id="2316528"/>
    <lineage>
        <taxon>Bacteria</taxon>
        <taxon>Pseudomonadati</taxon>
        <taxon>Pseudomonadota</taxon>
        <taxon>Alphaproteobacteria</taxon>
        <taxon>Hyphomicrobiales</taxon>
        <taxon>Lichenihabitantaceae</taxon>
        <taxon>Lichenibacterium</taxon>
    </lineage>
</organism>
<reference evidence="1 2" key="1">
    <citation type="submission" date="2018-12" db="EMBL/GenBank/DDBJ databases">
        <authorList>
            <person name="Grouzdev D.S."/>
            <person name="Krutkina M.S."/>
        </authorList>
    </citation>
    <scope>NUCLEOTIDE SEQUENCE [LARGE SCALE GENOMIC DNA]</scope>
    <source>
        <strain evidence="1 2">RmlP026</strain>
    </source>
</reference>
<dbReference type="InterPro" id="IPR013211">
    <property type="entry name" value="LVIVD"/>
</dbReference>
<dbReference type="AlphaFoldDB" id="A0A4Q2U243"/>
<dbReference type="EMBL" id="QYBB01000030">
    <property type="protein sequence ID" value="RYC30190.1"/>
    <property type="molecule type" value="Genomic_DNA"/>
</dbReference>
<dbReference type="RefSeq" id="WP_129228691.1">
    <property type="nucleotide sequence ID" value="NZ_QYBB01000030.1"/>
</dbReference>
<accession>A0A4Q2U243</accession>
<protein>
    <submittedName>
        <fullName evidence="1">Uncharacterized protein</fullName>
    </submittedName>
</protein>
<proteinExistence type="predicted"/>
<gene>
    <name evidence="1" type="ORF">D3273_20165</name>
</gene>
<keyword evidence="2" id="KW-1185">Reference proteome</keyword>
<sequence length="411" mass="45890">MTKLFDAARNIEFVGRTNQAGRADGIQCMIHKGHAFVSHVFSGGVSVIDVRDPRNPLPVNFLPTHQRSWSVHIQTANDILLVVEEFNFYSVYVKETEYYGHSIEGVHSSKFGTRGEDYTAGMRVYDISNPAHPRPIGFMEVEGLGLHRIWWVGDRYAYASALLDGYTDHVFIVIDMQDPSHPREVGRWALPGMWAAGGETLAMPGRVALHHAVIAGDTAYASWRDGGLTLLDISDKTAPKLISHTNWSPPFAGGTHSALPLIDRGLCIVADEAVLDIDQEPLKYTWVVDIRAPQNPVTIATFPTPSDQDYVAKGGHFGPHNLHENRPGTFQSSDIVFATYQNAGVRVFDIRNQFQPKEIGFFVPSEPEQWLDTRPDRHRVIHTCDVNVQPDGLMYITDYNAGLYILQWKGG</sequence>
<dbReference type="Pfam" id="PF08309">
    <property type="entry name" value="LVIVD"/>
    <property type="match status" value="3"/>
</dbReference>
<name>A0A4Q2U243_9HYPH</name>
<dbReference type="Proteomes" id="UP000290759">
    <property type="component" value="Unassembled WGS sequence"/>
</dbReference>
<evidence type="ECO:0000313" key="2">
    <source>
        <dbReference type="Proteomes" id="UP000290759"/>
    </source>
</evidence>
<comment type="caution">
    <text evidence="1">The sequence shown here is derived from an EMBL/GenBank/DDBJ whole genome shotgun (WGS) entry which is preliminary data.</text>
</comment>
<evidence type="ECO:0000313" key="1">
    <source>
        <dbReference type="EMBL" id="RYC30190.1"/>
    </source>
</evidence>
<reference evidence="1 2" key="2">
    <citation type="submission" date="2019-02" db="EMBL/GenBank/DDBJ databases">
        <title>'Lichenibacterium ramalinii' gen. nov. sp. nov., 'Lichenibacterium minor' gen. nov. sp. nov.</title>
        <authorList>
            <person name="Pankratov T."/>
        </authorList>
    </citation>
    <scope>NUCLEOTIDE SEQUENCE [LARGE SCALE GENOMIC DNA]</scope>
    <source>
        <strain evidence="1 2">RmlP026</strain>
    </source>
</reference>